<dbReference type="Gene3D" id="1.10.287.80">
    <property type="entry name" value="ATP synthase, gamma subunit, helix hairpin domain"/>
    <property type="match status" value="1"/>
</dbReference>
<name>A0A401WUB9_ACEPA</name>
<evidence type="ECO:0000256" key="6">
    <source>
        <dbReference type="ARBA" id="ARBA00023065"/>
    </source>
</evidence>
<dbReference type="AlphaFoldDB" id="A0A401WUB9"/>
<organism evidence="11 12">
    <name type="scientific">Acetobacter pasteurianus NBRC 3188</name>
    <dbReference type="NCBI Taxonomy" id="1226663"/>
    <lineage>
        <taxon>Bacteria</taxon>
        <taxon>Pseudomonadati</taxon>
        <taxon>Pseudomonadota</taxon>
        <taxon>Alphaproteobacteria</taxon>
        <taxon>Acetobacterales</taxon>
        <taxon>Acetobacteraceae</taxon>
        <taxon>Acetobacter</taxon>
    </lineage>
</organism>
<dbReference type="GO" id="GO:0045259">
    <property type="term" value="C:proton-transporting ATP synthase complex"/>
    <property type="evidence" value="ECO:0007669"/>
    <property type="project" value="UniProtKB-KW"/>
</dbReference>
<dbReference type="InterPro" id="IPR000131">
    <property type="entry name" value="ATP_synth_F1_gsu"/>
</dbReference>
<reference evidence="11 12" key="1">
    <citation type="submission" date="2016-06" db="EMBL/GenBank/DDBJ databases">
        <title>Acetobacter pasteurianus NBRC 3188 whole genome sequencing project.</title>
        <authorList>
            <person name="Matsutani M."/>
            <person name="Shiwa Y."/>
            <person name="Okamoto-Kainuma A."/>
            <person name="Ishikawa M."/>
            <person name="Koizumi Y."/>
            <person name="Yoshikawa H."/>
            <person name="Yakushi T."/>
            <person name="Matsushita K."/>
        </authorList>
    </citation>
    <scope>NUCLEOTIDE SEQUENCE [LARGE SCALE GENOMIC DNA]</scope>
    <source>
        <strain evidence="11 12">NBRC 3188</strain>
    </source>
</reference>
<proteinExistence type="inferred from homology"/>
<keyword evidence="9" id="KW-0066">ATP synthesis</keyword>
<evidence type="ECO:0000256" key="2">
    <source>
        <dbReference type="ARBA" id="ARBA00004170"/>
    </source>
</evidence>
<dbReference type="GO" id="GO:0046933">
    <property type="term" value="F:proton-transporting ATP synthase activity, rotational mechanism"/>
    <property type="evidence" value="ECO:0007669"/>
    <property type="project" value="InterPro"/>
</dbReference>
<dbReference type="PRINTS" id="PR00126">
    <property type="entry name" value="ATPASEGAMMA"/>
</dbReference>
<evidence type="ECO:0000256" key="1">
    <source>
        <dbReference type="ARBA" id="ARBA00003456"/>
    </source>
</evidence>
<comment type="subcellular location">
    <subcellularLocation>
        <location evidence="2">Membrane</location>
        <topology evidence="2">Peripheral membrane protein</topology>
    </subcellularLocation>
</comment>
<evidence type="ECO:0000256" key="4">
    <source>
        <dbReference type="ARBA" id="ARBA00022448"/>
    </source>
</evidence>
<keyword evidence="10" id="KW-0175">Coiled coil</keyword>
<evidence type="ECO:0000256" key="9">
    <source>
        <dbReference type="ARBA" id="ARBA00023310"/>
    </source>
</evidence>
<evidence type="ECO:0000313" key="12">
    <source>
        <dbReference type="Proteomes" id="UP000287300"/>
    </source>
</evidence>
<dbReference type="EMBL" id="BDES01000045">
    <property type="protein sequence ID" value="GCD52943.1"/>
    <property type="molecule type" value="Genomic_DNA"/>
</dbReference>
<keyword evidence="6" id="KW-0406">Ion transport</keyword>
<dbReference type="RefSeq" id="WP_124295718.1">
    <property type="nucleotide sequence ID" value="NZ_BDES01000045.1"/>
</dbReference>
<sequence length="334" mass="36796">MTERLQDITDQISHTVQLDGIVNSMRALAALRVRQAREALPATEAYAATVREALLRVLPLLPGEAGRSRHGKNSGVGIILFCAEQGFAGLFSEHILEAVKANEKENIFLVGARGATIARSRGFSPVWSASAIQQPAGMSDLADAITSEIFHQVITGKLFSIIAIFCHWKPGQGAVVMRKPLFPLDPALFKTSPSGLPPILNLSPQKLLEDLTADYLFSQLCQIILHSFAAENEARSERMTAAHQEIERRLSDLEQKRRTIRQEGITSEIIELVSGPTLARLKKFSEQDEKGDDNYNHSKNQRLTKNKVLPQASLLSAGIELHPSHGRRSINDLT</sequence>
<accession>A0A401WUB9</accession>
<keyword evidence="7" id="KW-0472">Membrane</keyword>
<dbReference type="Gene3D" id="3.40.1380.10">
    <property type="match status" value="1"/>
</dbReference>
<evidence type="ECO:0000256" key="3">
    <source>
        <dbReference type="ARBA" id="ARBA00007681"/>
    </source>
</evidence>
<evidence type="ECO:0000256" key="8">
    <source>
        <dbReference type="ARBA" id="ARBA00023196"/>
    </source>
</evidence>
<dbReference type="SUPFAM" id="SSF52943">
    <property type="entry name" value="ATP synthase (F1-ATPase), gamma subunit"/>
    <property type="match status" value="1"/>
</dbReference>
<feature type="coiled-coil region" evidence="10">
    <location>
        <begin position="236"/>
        <end position="263"/>
    </location>
</feature>
<keyword evidence="4" id="KW-0813">Transport</keyword>
<gene>
    <name evidence="11" type="primary">atpG</name>
    <name evidence="11" type="ORF">NBRC3188_1640</name>
</gene>
<keyword evidence="8" id="KW-0139">CF(1)</keyword>
<evidence type="ECO:0000256" key="5">
    <source>
        <dbReference type="ARBA" id="ARBA00022781"/>
    </source>
</evidence>
<protein>
    <submittedName>
        <fullName evidence="11">ATP synthase F1 subunit gamma</fullName>
    </submittedName>
</protein>
<comment type="function">
    <text evidence="1">Produces ATP from ADP in the presence of a proton gradient across the membrane. The gamma chain is believed to be important in regulating ATPase activity and the flow of protons through the CF(0) complex.</text>
</comment>
<dbReference type="Pfam" id="PF00231">
    <property type="entry name" value="ATP-synt"/>
    <property type="match status" value="1"/>
</dbReference>
<keyword evidence="5" id="KW-0375">Hydrogen ion transport</keyword>
<dbReference type="Proteomes" id="UP000287300">
    <property type="component" value="Unassembled WGS sequence"/>
</dbReference>
<comment type="caution">
    <text evidence="11">The sequence shown here is derived from an EMBL/GenBank/DDBJ whole genome shotgun (WGS) entry which is preliminary data.</text>
</comment>
<evidence type="ECO:0000256" key="7">
    <source>
        <dbReference type="ARBA" id="ARBA00023136"/>
    </source>
</evidence>
<comment type="similarity">
    <text evidence="3">Belongs to the ATPase gamma chain family.</text>
</comment>
<dbReference type="InterPro" id="IPR035968">
    <property type="entry name" value="ATP_synth_F1_ATPase_gsu"/>
</dbReference>
<evidence type="ECO:0000313" key="11">
    <source>
        <dbReference type="EMBL" id="GCD52943.1"/>
    </source>
</evidence>
<evidence type="ECO:0000256" key="10">
    <source>
        <dbReference type="SAM" id="Coils"/>
    </source>
</evidence>